<dbReference type="GeneID" id="83054319"/>
<gene>
    <name evidence="1" type="ORF">F8R14_00325</name>
</gene>
<dbReference type="Proteomes" id="UP000434554">
    <property type="component" value="Unassembled WGS sequence"/>
</dbReference>
<accession>A0A833FKD1</accession>
<sequence>MKTKRLVTYMLMALAVALMFVLTGCGGLGSSQDFSGTWGYLQTPQGDKVNYEYNSDTIYVVTIEKKTEHTYTIDSKDYQYKHEKGEFLNQASYVPRNPYWSFYLSGYPTGPDINGVLPNIVITFKLTDVTPKTEALSMTERDDVLYVDKNGLEYTYDSKNDTLVSGNIVLHRVKDGDISSLKEEAQKHIKDFYQKEYVETNKWNITQYNFRDDALTAK</sequence>
<dbReference type="RefSeq" id="WP_127007071.1">
    <property type="nucleotide sequence ID" value="NZ_RQUZ01000001.1"/>
</dbReference>
<evidence type="ECO:0008006" key="3">
    <source>
        <dbReference type="Google" id="ProtNLM"/>
    </source>
</evidence>
<organism evidence="1 2">
    <name type="scientific">Veillonella seminalis</name>
    <dbReference type="NCBI Taxonomy" id="1502943"/>
    <lineage>
        <taxon>Bacteria</taxon>
        <taxon>Bacillati</taxon>
        <taxon>Bacillota</taxon>
        <taxon>Negativicutes</taxon>
        <taxon>Veillonellales</taxon>
        <taxon>Veillonellaceae</taxon>
        <taxon>Veillonella</taxon>
    </lineage>
</organism>
<reference evidence="1 2" key="1">
    <citation type="submission" date="2019-09" db="EMBL/GenBank/DDBJ databases">
        <title>Draft genome sequence of 3 type strains from the CCUG.</title>
        <authorList>
            <person name="Pineiro-Iglesias B."/>
            <person name="Tunovic T."/>
            <person name="Unosson C."/>
            <person name="Inganas E."/>
            <person name="Ohlen M."/>
            <person name="Cardew S."/>
            <person name="Jensie-Markopoulos S."/>
            <person name="Salva-Serra F."/>
            <person name="Jaen-Luchoro D."/>
            <person name="Karlsson R."/>
            <person name="Svensson-Stadler L."/>
            <person name="Chun J."/>
            <person name="Moore E."/>
        </authorList>
    </citation>
    <scope>NUCLEOTIDE SEQUENCE [LARGE SCALE GENOMIC DNA]</scope>
    <source>
        <strain evidence="1 2">CCUG 65427</strain>
    </source>
</reference>
<dbReference type="EMBL" id="WBKH01000001">
    <property type="protein sequence ID" value="KAB1479757.1"/>
    <property type="molecule type" value="Genomic_DNA"/>
</dbReference>
<dbReference type="PROSITE" id="PS51257">
    <property type="entry name" value="PROKAR_LIPOPROTEIN"/>
    <property type="match status" value="1"/>
</dbReference>
<dbReference type="AlphaFoldDB" id="A0A833FKD1"/>
<evidence type="ECO:0000313" key="2">
    <source>
        <dbReference type="Proteomes" id="UP000434554"/>
    </source>
</evidence>
<protein>
    <recommendedName>
        <fullName evidence="3">Lipoprotein</fullName>
    </recommendedName>
</protein>
<evidence type="ECO:0000313" key="1">
    <source>
        <dbReference type="EMBL" id="KAB1479757.1"/>
    </source>
</evidence>
<proteinExistence type="predicted"/>
<name>A0A833FKD1_9FIRM</name>
<comment type="caution">
    <text evidence="1">The sequence shown here is derived from an EMBL/GenBank/DDBJ whole genome shotgun (WGS) entry which is preliminary data.</text>
</comment>